<feature type="transmembrane region" description="Helical" evidence="1">
    <location>
        <begin position="93"/>
        <end position="116"/>
    </location>
</feature>
<feature type="transmembrane region" description="Helical" evidence="1">
    <location>
        <begin position="303"/>
        <end position="326"/>
    </location>
</feature>
<evidence type="ECO:0000313" key="3">
    <source>
        <dbReference type="Proteomes" id="UP001206572"/>
    </source>
</evidence>
<feature type="transmembrane region" description="Helical" evidence="1">
    <location>
        <begin position="128"/>
        <end position="148"/>
    </location>
</feature>
<sequence length="390" mass="42811">MNERFLTFLLLARWSSALLALMYHVRFLAFINYDAVEDKNILLTGLYFLTGLGHESYAIFFILDGILAGLILHRQRSGLAADGASLGRHALKLYRLMLPGLVLGALLDYAGVRLFIGTGVYTDFPEFSTLALGYVPLLGNVFMLQPFVVPNFGGNSMLYLLSYLFWSLVLLVLFVRAAGLPPPWRRLARVALLAAVMLLMPYKFLIWAAIWLAGLGLVFLAESRAWRPPLLPALLLCGATLLLSRVLGPGTRGMEPVLRDWVIQLGFLGAGLGFAAIAWSLFPKRQAWQGESGAYSALREADTWSAQAASFTFFFHFPVIMLLTALGDARLGQPLMQQPTMSASLWFAFLALASVLAALFVTGALAALLRMLAGLAHAMAARRQRRGTLP</sequence>
<accession>A0ABT2AQS9</accession>
<evidence type="ECO:0000256" key="1">
    <source>
        <dbReference type="SAM" id="Phobius"/>
    </source>
</evidence>
<feature type="transmembrane region" description="Helical" evidence="1">
    <location>
        <begin position="160"/>
        <end position="178"/>
    </location>
</feature>
<evidence type="ECO:0000313" key="2">
    <source>
        <dbReference type="EMBL" id="MCS0598600.1"/>
    </source>
</evidence>
<organism evidence="2 3">
    <name type="scientific">Massilia agri</name>
    <dbReference type="NCBI Taxonomy" id="1886785"/>
    <lineage>
        <taxon>Bacteria</taxon>
        <taxon>Pseudomonadati</taxon>
        <taxon>Pseudomonadota</taxon>
        <taxon>Betaproteobacteria</taxon>
        <taxon>Burkholderiales</taxon>
        <taxon>Oxalobacteraceae</taxon>
        <taxon>Telluria group</taxon>
        <taxon>Massilia</taxon>
    </lineage>
</organism>
<keyword evidence="1" id="KW-0812">Transmembrane</keyword>
<name>A0ABT2AQS9_9BURK</name>
<protein>
    <recommendedName>
        <fullName evidence="4">Acyltransferase</fullName>
    </recommendedName>
</protein>
<keyword evidence="3" id="KW-1185">Reference proteome</keyword>
<feature type="transmembrane region" description="Helical" evidence="1">
    <location>
        <begin position="261"/>
        <end position="282"/>
    </location>
</feature>
<feature type="transmembrane region" description="Helical" evidence="1">
    <location>
        <begin position="346"/>
        <end position="376"/>
    </location>
</feature>
<feature type="transmembrane region" description="Helical" evidence="1">
    <location>
        <begin position="190"/>
        <end position="218"/>
    </location>
</feature>
<dbReference type="Proteomes" id="UP001206572">
    <property type="component" value="Unassembled WGS sequence"/>
</dbReference>
<feature type="transmembrane region" description="Helical" evidence="1">
    <location>
        <begin position="44"/>
        <end position="72"/>
    </location>
</feature>
<comment type="caution">
    <text evidence="2">The sequence shown here is derived from an EMBL/GenBank/DDBJ whole genome shotgun (WGS) entry which is preliminary data.</text>
</comment>
<gene>
    <name evidence="2" type="ORF">NX780_19850</name>
</gene>
<feature type="transmembrane region" description="Helical" evidence="1">
    <location>
        <begin position="230"/>
        <end position="249"/>
    </location>
</feature>
<evidence type="ECO:0008006" key="4">
    <source>
        <dbReference type="Google" id="ProtNLM"/>
    </source>
</evidence>
<proteinExistence type="predicted"/>
<keyword evidence="1" id="KW-0472">Membrane</keyword>
<keyword evidence="1" id="KW-1133">Transmembrane helix</keyword>
<dbReference type="EMBL" id="JANUHA010000016">
    <property type="protein sequence ID" value="MCS0598600.1"/>
    <property type="molecule type" value="Genomic_DNA"/>
</dbReference>
<reference evidence="2 3" key="1">
    <citation type="submission" date="2022-08" db="EMBL/GenBank/DDBJ databases">
        <title>Reclassification of Massilia species as members of the genera Telluria, Duganella, Pseudoduganella, Mokoshia gen. nov. and Zemynaea gen. nov. using orthogonal and non-orthogonal genome-based approaches.</title>
        <authorList>
            <person name="Bowman J.P."/>
        </authorList>
    </citation>
    <scope>NUCLEOTIDE SEQUENCE [LARGE SCALE GENOMIC DNA]</scope>
    <source>
        <strain evidence="2 3">JCM 31661</strain>
    </source>
</reference>
<dbReference type="RefSeq" id="WP_258829605.1">
    <property type="nucleotide sequence ID" value="NZ_JANUHA010000016.1"/>
</dbReference>